<evidence type="ECO:0000313" key="3">
    <source>
        <dbReference type="Proteomes" id="UP000053675"/>
    </source>
</evidence>
<sequence length="187" mass="20845">MTTKFDHKTTSTSFPVQVNRLPARGQTVLIELDEKNRQQLAERHDLVAVKTYHAELLAKPWKREGVRVSGTLTAEIEQTCVVTLEPMTSRIETEVSGIFIPEGSRIGRYDIEGGEIVVEAEGEDIPETFTGDSVNVAQLVEEFFALEIDPYPRKPGASVPEPATEEVAEEEGAGPLYEQLKKLQNRH</sequence>
<dbReference type="OrthoDB" id="8443793at2"/>
<evidence type="ECO:0008006" key="4">
    <source>
        <dbReference type="Google" id="ProtNLM"/>
    </source>
</evidence>
<dbReference type="PATRIC" id="fig|472175.3.peg.1493"/>
<evidence type="ECO:0000256" key="1">
    <source>
        <dbReference type="SAM" id="MobiDB-lite"/>
    </source>
</evidence>
<dbReference type="InterPro" id="IPR003772">
    <property type="entry name" value="YceD"/>
</dbReference>
<dbReference type="eggNOG" id="COG1399">
    <property type="taxonomic scope" value="Bacteria"/>
</dbReference>
<dbReference type="Pfam" id="PF02620">
    <property type="entry name" value="YceD"/>
    <property type="match status" value="1"/>
</dbReference>
<protein>
    <recommendedName>
        <fullName evidence="4">Metal-binding protein</fullName>
    </recommendedName>
</protein>
<organism evidence="2 3">
    <name type="scientific">Nitratireductor basaltis</name>
    <dbReference type="NCBI Taxonomy" id="472175"/>
    <lineage>
        <taxon>Bacteria</taxon>
        <taxon>Pseudomonadati</taxon>
        <taxon>Pseudomonadota</taxon>
        <taxon>Alphaproteobacteria</taxon>
        <taxon>Hyphomicrobiales</taxon>
        <taxon>Phyllobacteriaceae</taxon>
        <taxon>Nitratireductor</taxon>
    </lineage>
</organism>
<comment type="caution">
    <text evidence="2">The sequence shown here is derived from an EMBL/GenBank/DDBJ whole genome shotgun (WGS) entry which is preliminary data.</text>
</comment>
<dbReference type="STRING" id="472175.EL18_01482"/>
<name>A0A084UBW1_9HYPH</name>
<feature type="compositionally biased region" description="Acidic residues" evidence="1">
    <location>
        <begin position="163"/>
        <end position="172"/>
    </location>
</feature>
<dbReference type="EMBL" id="JMQM01000001">
    <property type="protein sequence ID" value="KFB10447.1"/>
    <property type="molecule type" value="Genomic_DNA"/>
</dbReference>
<accession>A0A084UBW1</accession>
<dbReference type="AlphaFoldDB" id="A0A084UBW1"/>
<feature type="region of interest" description="Disordered" evidence="1">
    <location>
        <begin position="151"/>
        <end position="187"/>
    </location>
</feature>
<keyword evidence="3" id="KW-1185">Reference proteome</keyword>
<gene>
    <name evidence="2" type="ORF">EL18_01482</name>
</gene>
<proteinExistence type="predicted"/>
<evidence type="ECO:0000313" key="2">
    <source>
        <dbReference type="EMBL" id="KFB10447.1"/>
    </source>
</evidence>
<dbReference type="RefSeq" id="WP_036481281.1">
    <property type="nucleotide sequence ID" value="NZ_JMQM01000001.1"/>
</dbReference>
<reference evidence="2 3" key="1">
    <citation type="submission" date="2014-05" db="EMBL/GenBank/DDBJ databases">
        <title>Draft Genome Sequence of Nitratireductor basaltis Strain UMTGB225, A Marine Bacterium Isolated from Green Barrel Tunicate.</title>
        <authorList>
            <person name="Gan H.Y."/>
        </authorList>
    </citation>
    <scope>NUCLEOTIDE SEQUENCE [LARGE SCALE GENOMIC DNA]</scope>
    <source>
        <strain evidence="2 3">UMTGB225</strain>
    </source>
</reference>
<dbReference type="Proteomes" id="UP000053675">
    <property type="component" value="Unassembled WGS sequence"/>
</dbReference>